<feature type="domain" description="ABC3 transporter permease C-terminal" evidence="8">
    <location>
        <begin position="290"/>
        <end position="401"/>
    </location>
</feature>
<evidence type="ECO:0000256" key="4">
    <source>
        <dbReference type="ARBA" id="ARBA00022989"/>
    </source>
</evidence>
<dbReference type="OrthoDB" id="5487173at2"/>
<dbReference type="Proteomes" id="UP000268313">
    <property type="component" value="Unassembled WGS sequence"/>
</dbReference>
<name>A0A3A8K365_9BACT</name>
<sequence length="408" mass="44154">MWMAFWDTVRLAFGTFRSNPLRSFLTLLGIVIGVTTVVSMMSLIEGLRNQVNNQMSELGSDCFQVQRLPFGQGELTTAELARRPRFTYADLDAIRTQPSIAQAAGEDSKGGQKAVTSERESRANVNVWAGTAEYFQTNAVGIATGRPFTDAEFVDNRRVAVIGADLADTLWPGVDPLGREFRLLGRTFQVVGTLKRRGGFLGGGSQDNQAMIPLSTFGGMFGVRDFRISIQATSPDVLQRAQDEVTLLMRRRHALKPDEPDDFFLYNNASATEMFNNLSSAVSAASFGVCILSLLVGGIGILNIMLVAVTERTREIGIRKALGAKRYRILAQFALEAVVLSLVGGAVGVALGAGLAHLARWMINLPTEVPLWSVVVSLVMSCGVGLAFGIYPAARAAKLDPVEAMRSE</sequence>
<keyword evidence="4 7" id="KW-1133">Transmembrane helix</keyword>
<comment type="subcellular location">
    <subcellularLocation>
        <location evidence="1">Cell membrane</location>
        <topology evidence="1">Multi-pass membrane protein</topology>
    </subcellularLocation>
</comment>
<evidence type="ECO:0000313" key="10">
    <source>
        <dbReference type="EMBL" id="RKH02573.1"/>
    </source>
</evidence>
<dbReference type="GO" id="GO:0005886">
    <property type="term" value="C:plasma membrane"/>
    <property type="evidence" value="ECO:0007669"/>
    <property type="project" value="UniProtKB-SubCell"/>
</dbReference>
<feature type="transmembrane region" description="Helical" evidence="7">
    <location>
        <begin position="371"/>
        <end position="391"/>
    </location>
</feature>
<proteinExistence type="inferred from homology"/>
<keyword evidence="3 7" id="KW-0812">Transmembrane</keyword>
<organism evidence="10 11">
    <name type="scientific">Corallococcus carmarthensis</name>
    <dbReference type="NCBI Taxonomy" id="2316728"/>
    <lineage>
        <taxon>Bacteria</taxon>
        <taxon>Pseudomonadati</taxon>
        <taxon>Myxococcota</taxon>
        <taxon>Myxococcia</taxon>
        <taxon>Myxococcales</taxon>
        <taxon>Cystobacterineae</taxon>
        <taxon>Myxococcaceae</taxon>
        <taxon>Corallococcus</taxon>
    </lineage>
</organism>
<dbReference type="GO" id="GO:0022857">
    <property type="term" value="F:transmembrane transporter activity"/>
    <property type="evidence" value="ECO:0007669"/>
    <property type="project" value="TreeGrafter"/>
</dbReference>
<dbReference type="Pfam" id="PF02687">
    <property type="entry name" value="FtsX"/>
    <property type="match status" value="1"/>
</dbReference>
<reference evidence="11" key="1">
    <citation type="submission" date="2018-09" db="EMBL/GenBank/DDBJ databases">
        <authorList>
            <person name="Livingstone P.G."/>
            <person name="Whitworth D.E."/>
        </authorList>
    </citation>
    <scope>NUCLEOTIDE SEQUENCE [LARGE SCALE GENOMIC DNA]</scope>
    <source>
        <strain evidence="11">CA043D</strain>
    </source>
</reference>
<comment type="similarity">
    <text evidence="6">Belongs to the ABC-4 integral membrane protein family.</text>
</comment>
<feature type="transmembrane region" description="Helical" evidence="7">
    <location>
        <begin position="284"/>
        <end position="309"/>
    </location>
</feature>
<feature type="transmembrane region" description="Helical" evidence="7">
    <location>
        <begin position="329"/>
        <end position="351"/>
    </location>
</feature>
<dbReference type="InterPro" id="IPR003838">
    <property type="entry name" value="ABC3_permease_C"/>
</dbReference>
<dbReference type="Pfam" id="PF12704">
    <property type="entry name" value="MacB_PCD"/>
    <property type="match status" value="1"/>
</dbReference>
<comment type="caution">
    <text evidence="10">The sequence shown here is derived from an EMBL/GenBank/DDBJ whole genome shotgun (WGS) entry which is preliminary data.</text>
</comment>
<evidence type="ECO:0000256" key="1">
    <source>
        <dbReference type="ARBA" id="ARBA00004651"/>
    </source>
</evidence>
<dbReference type="PANTHER" id="PTHR30572:SF4">
    <property type="entry name" value="ABC TRANSPORTER PERMEASE YTRF"/>
    <property type="match status" value="1"/>
</dbReference>
<evidence type="ECO:0000256" key="6">
    <source>
        <dbReference type="ARBA" id="ARBA00038076"/>
    </source>
</evidence>
<evidence type="ECO:0000256" key="5">
    <source>
        <dbReference type="ARBA" id="ARBA00023136"/>
    </source>
</evidence>
<gene>
    <name evidence="10" type="ORF">D7X32_16555</name>
</gene>
<keyword evidence="11" id="KW-1185">Reference proteome</keyword>
<accession>A0A3A8K365</accession>
<evidence type="ECO:0000313" key="11">
    <source>
        <dbReference type="Proteomes" id="UP000268313"/>
    </source>
</evidence>
<feature type="domain" description="MacB-like periplasmic core" evidence="9">
    <location>
        <begin position="23"/>
        <end position="246"/>
    </location>
</feature>
<dbReference type="InterPro" id="IPR025857">
    <property type="entry name" value="MacB_PCD"/>
</dbReference>
<dbReference type="EMBL" id="RAWE01000052">
    <property type="protein sequence ID" value="RKH02573.1"/>
    <property type="molecule type" value="Genomic_DNA"/>
</dbReference>
<keyword evidence="5 7" id="KW-0472">Membrane</keyword>
<dbReference type="AlphaFoldDB" id="A0A3A8K365"/>
<evidence type="ECO:0000259" key="9">
    <source>
        <dbReference type="Pfam" id="PF12704"/>
    </source>
</evidence>
<evidence type="ECO:0000256" key="7">
    <source>
        <dbReference type="SAM" id="Phobius"/>
    </source>
</evidence>
<keyword evidence="2" id="KW-1003">Cell membrane</keyword>
<dbReference type="InterPro" id="IPR050250">
    <property type="entry name" value="Macrolide_Exporter_MacB"/>
</dbReference>
<protein>
    <submittedName>
        <fullName evidence="10">ABC transporter permease</fullName>
    </submittedName>
</protein>
<feature type="transmembrane region" description="Helical" evidence="7">
    <location>
        <begin position="21"/>
        <end position="44"/>
    </location>
</feature>
<evidence type="ECO:0000256" key="2">
    <source>
        <dbReference type="ARBA" id="ARBA00022475"/>
    </source>
</evidence>
<evidence type="ECO:0000259" key="8">
    <source>
        <dbReference type="Pfam" id="PF02687"/>
    </source>
</evidence>
<evidence type="ECO:0000256" key="3">
    <source>
        <dbReference type="ARBA" id="ARBA00022692"/>
    </source>
</evidence>
<dbReference type="PANTHER" id="PTHR30572">
    <property type="entry name" value="MEMBRANE COMPONENT OF TRANSPORTER-RELATED"/>
    <property type="match status" value="1"/>
</dbReference>